<keyword evidence="7" id="KW-1185">Reference proteome</keyword>
<dbReference type="Pfam" id="PF11815">
    <property type="entry name" value="DUF3336"/>
    <property type="match status" value="1"/>
</dbReference>
<comment type="caution">
    <text evidence="6">The sequence shown here is derived from an EMBL/GenBank/DDBJ whole genome shotgun (WGS) entry which is preliminary data.</text>
</comment>
<dbReference type="PANTHER" id="PTHR14226">
    <property type="entry name" value="NEUROPATHY TARGET ESTERASE/SWISS CHEESE D.MELANOGASTER"/>
    <property type="match status" value="1"/>
</dbReference>
<evidence type="ECO:0000259" key="5">
    <source>
        <dbReference type="PROSITE" id="PS51635"/>
    </source>
</evidence>
<keyword evidence="3" id="KW-0443">Lipid metabolism</keyword>
<dbReference type="InterPro" id="IPR016035">
    <property type="entry name" value="Acyl_Trfase/lysoPLipase"/>
</dbReference>
<dbReference type="InterPro" id="IPR050301">
    <property type="entry name" value="NTE"/>
</dbReference>
<dbReference type="Proteomes" id="UP001642484">
    <property type="component" value="Unassembled WGS sequence"/>
</dbReference>
<dbReference type="InterPro" id="IPR002641">
    <property type="entry name" value="PNPLA_dom"/>
</dbReference>
<evidence type="ECO:0000313" key="6">
    <source>
        <dbReference type="EMBL" id="CAK9057981.1"/>
    </source>
</evidence>
<evidence type="ECO:0000256" key="4">
    <source>
        <dbReference type="PROSITE-ProRule" id="PRU01161"/>
    </source>
</evidence>
<evidence type="ECO:0000256" key="1">
    <source>
        <dbReference type="ARBA" id="ARBA00022801"/>
    </source>
</evidence>
<organism evidence="6 7">
    <name type="scientific">Durusdinium trenchii</name>
    <dbReference type="NCBI Taxonomy" id="1381693"/>
    <lineage>
        <taxon>Eukaryota</taxon>
        <taxon>Sar</taxon>
        <taxon>Alveolata</taxon>
        <taxon>Dinophyceae</taxon>
        <taxon>Suessiales</taxon>
        <taxon>Symbiodiniaceae</taxon>
        <taxon>Durusdinium</taxon>
    </lineage>
</organism>
<evidence type="ECO:0000313" key="7">
    <source>
        <dbReference type="Proteomes" id="UP001642484"/>
    </source>
</evidence>
<feature type="domain" description="PNPLA" evidence="5">
    <location>
        <begin position="221"/>
        <end position="305"/>
    </location>
</feature>
<protein>
    <recommendedName>
        <fullName evidence="5">PNPLA domain-containing protein</fullName>
    </recommendedName>
</protein>
<dbReference type="InterPro" id="IPR021771">
    <property type="entry name" value="Triacylglycerol_lipase_N"/>
</dbReference>
<dbReference type="EMBL" id="CAXAMN010021328">
    <property type="protein sequence ID" value="CAK9057981.1"/>
    <property type="molecule type" value="Genomic_DNA"/>
</dbReference>
<evidence type="ECO:0000256" key="3">
    <source>
        <dbReference type="ARBA" id="ARBA00023098"/>
    </source>
</evidence>
<accession>A0ABP0N333</accession>
<proteinExistence type="predicted"/>
<reference evidence="6 7" key="1">
    <citation type="submission" date="2024-02" db="EMBL/GenBank/DDBJ databases">
        <authorList>
            <person name="Chen Y."/>
            <person name="Shah S."/>
            <person name="Dougan E. K."/>
            <person name="Thang M."/>
            <person name="Chan C."/>
        </authorList>
    </citation>
    <scope>NUCLEOTIDE SEQUENCE [LARGE SCALE GENOMIC DNA]</scope>
</reference>
<dbReference type="Gene3D" id="3.40.1090.10">
    <property type="entry name" value="Cytosolic phospholipase A2 catalytic domain"/>
    <property type="match status" value="1"/>
</dbReference>
<keyword evidence="2" id="KW-0442">Lipid degradation</keyword>
<keyword evidence="1" id="KW-0378">Hydrolase</keyword>
<dbReference type="SUPFAM" id="SSF52151">
    <property type="entry name" value="FabD/lysophospholipase-like"/>
    <property type="match status" value="1"/>
</dbReference>
<dbReference type="PROSITE" id="PS51635">
    <property type="entry name" value="PNPLA"/>
    <property type="match status" value="1"/>
</dbReference>
<comment type="caution">
    <text evidence="4">Lacks conserved residue(s) required for the propagation of feature annotation.</text>
</comment>
<dbReference type="PANTHER" id="PTHR14226:SF10">
    <property type="entry name" value="TRIACYLGLYCEROL LIPASE 4-RELATED"/>
    <property type="match status" value="1"/>
</dbReference>
<dbReference type="Pfam" id="PF01734">
    <property type="entry name" value="Patatin"/>
    <property type="match status" value="1"/>
</dbReference>
<evidence type="ECO:0000256" key="2">
    <source>
        <dbReference type="ARBA" id="ARBA00022963"/>
    </source>
</evidence>
<sequence>MAMVSQHPAVRVLRVALKLCLRVMAPEVFLRQLAALATLIVVRHSFWQLRRWLRRLAGKVPFATGPKAKMREELRMARRKCRDYSSFQSIGEKLDKLEGKDKWKRDDNSPLFDSERLRERTKRYQEMMAAKDVDACMYALRGELLRKHFGICNPALFQVCNTGTKTMIENYVATVCEAMTWVGFSYNAPGVLHDPDTKKADIQARLAFFNETKHGFGRSALLLSGGASVGMYHFGVVKALHLNGLLPRVMSGTSAGSIVCGMLGVRTDEASAAGGFLLVRQLHVGLLWWEGRAALRAHGGRALLL</sequence>
<gene>
    <name evidence="6" type="ORF">CCMP2556_LOCUS28574</name>
</gene>
<name>A0ABP0N333_9DINO</name>
<feature type="short sequence motif" description="GXSXG" evidence="4">
    <location>
        <begin position="252"/>
        <end position="256"/>
    </location>
</feature>